<comment type="caution">
    <text evidence="1">The sequence shown here is derived from an EMBL/GenBank/DDBJ whole genome shotgun (WGS) entry which is preliminary data.</text>
</comment>
<dbReference type="AlphaFoldDB" id="A0A4U1GHV8"/>
<dbReference type="EMBL" id="SWDX01000003">
    <property type="protein sequence ID" value="TKC62493.1"/>
    <property type="molecule type" value="Genomic_DNA"/>
</dbReference>
<gene>
    <name evidence="1" type="ORF">FBD94_09770</name>
</gene>
<reference evidence="1 2" key="1">
    <citation type="submission" date="2019-04" db="EMBL/GenBank/DDBJ databases">
        <title>Pedobacter sp. RP-1-16 sp. nov., isolated from Arctic soil.</title>
        <authorList>
            <person name="Dahal R.H."/>
            <person name="Kim D.-U."/>
        </authorList>
    </citation>
    <scope>NUCLEOTIDE SEQUENCE [LARGE SCALE GENOMIC DNA]</scope>
    <source>
        <strain evidence="1 2">RP-1-16</strain>
    </source>
</reference>
<sequence length="118" mass="13662">MDQKPKLETLIIELSPSIGALWKANDKDMSSSLEHDLVKNQELISFINRYQKDKWQVYSIDKISMTDHMNNEGGFKIQYTSHEYNGCKDLSGEDEDYLIISFLIDLNRMQIIITGDSI</sequence>
<evidence type="ECO:0000313" key="2">
    <source>
        <dbReference type="Proteomes" id="UP000309594"/>
    </source>
</evidence>
<dbReference type="Proteomes" id="UP000309594">
    <property type="component" value="Unassembled WGS sequence"/>
</dbReference>
<dbReference type="RefSeq" id="WP_136880074.1">
    <property type="nucleotide sequence ID" value="NZ_SWDX01000003.1"/>
</dbReference>
<organism evidence="1 2">
    <name type="scientific">Pedobacter hiemivivus</name>
    <dbReference type="NCBI Taxonomy" id="2530454"/>
    <lineage>
        <taxon>Bacteria</taxon>
        <taxon>Pseudomonadati</taxon>
        <taxon>Bacteroidota</taxon>
        <taxon>Sphingobacteriia</taxon>
        <taxon>Sphingobacteriales</taxon>
        <taxon>Sphingobacteriaceae</taxon>
        <taxon>Pedobacter</taxon>
    </lineage>
</organism>
<protein>
    <submittedName>
        <fullName evidence="1">Uncharacterized protein</fullName>
    </submittedName>
</protein>
<name>A0A4U1GHV8_9SPHI</name>
<accession>A0A4U1GHV8</accession>
<proteinExistence type="predicted"/>
<evidence type="ECO:0000313" key="1">
    <source>
        <dbReference type="EMBL" id="TKC62493.1"/>
    </source>
</evidence>